<accession>A0A933LQD7</accession>
<reference evidence="1" key="1">
    <citation type="submission" date="2020-07" db="EMBL/GenBank/DDBJ databases">
        <title>Huge and variable diversity of episymbiotic CPR bacteria and DPANN archaea in groundwater ecosystems.</title>
        <authorList>
            <person name="He C.Y."/>
            <person name="Keren R."/>
            <person name="Whittaker M."/>
            <person name="Farag I.F."/>
            <person name="Doudna J."/>
            <person name="Cate J.H.D."/>
            <person name="Banfield J.F."/>
        </authorList>
    </citation>
    <scope>NUCLEOTIDE SEQUENCE</scope>
    <source>
        <strain evidence="1">NC_groundwater_1482_Ag_S-0.65um_47_24</strain>
    </source>
</reference>
<evidence type="ECO:0000313" key="1">
    <source>
        <dbReference type="EMBL" id="MBI4595217.1"/>
    </source>
</evidence>
<gene>
    <name evidence="1" type="ORF">HY730_02440</name>
</gene>
<dbReference type="InterPro" id="IPR045397">
    <property type="entry name" value="TumE-like"/>
</dbReference>
<sequence>MGKKRRREMFIYVIYLTTYVVGVKILDSVEVLPEGDMLKAIAWKVPASKDFPEGIKYAFAYIHKGRRILGYDNERAKGHHKHIVD</sequence>
<protein>
    <submittedName>
        <fullName evidence="1">Uncharacterized protein</fullName>
    </submittedName>
</protein>
<dbReference type="AlphaFoldDB" id="A0A933LQD7"/>
<organism evidence="1 2">
    <name type="scientific">Tectimicrobiota bacterium</name>
    <dbReference type="NCBI Taxonomy" id="2528274"/>
    <lineage>
        <taxon>Bacteria</taxon>
        <taxon>Pseudomonadati</taxon>
        <taxon>Nitrospinota/Tectimicrobiota group</taxon>
        <taxon>Candidatus Tectimicrobiota</taxon>
    </lineage>
</organism>
<evidence type="ECO:0000313" key="2">
    <source>
        <dbReference type="Proteomes" id="UP000772181"/>
    </source>
</evidence>
<dbReference type="Proteomes" id="UP000772181">
    <property type="component" value="Unassembled WGS sequence"/>
</dbReference>
<comment type="caution">
    <text evidence="1">The sequence shown here is derived from an EMBL/GenBank/DDBJ whole genome shotgun (WGS) entry which is preliminary data.</text>
</comment>
<dbReference type="Pfam" id="PF20126">
    <property type="entry name" value="TumE"/>
    <property type="match status" value="1"/>
</dbReference>
<feature type="non-terminal residue" evidence="1">
    <location>
        <position position="85"/>
    </location>
</feature>
<name>A0A933LQD7_UNCTE</name>
<dbReference type="EMBL" id="JACQWF010000115">
    <property type="protein sequence ID" value="MBI4595217.1"/>
    <property type="molecule type" value="Genomic_DNA"/>
</dbReference>
<proteinExistence type="predicted"/>